<dbReference type="AlphaFoldDB" id="A0A6J7SRE2"/>
<sequence>MLDRHRDQLNHHGHGISAALHRASSQHHEVISALYESPTGLLRFQHPYWSRSNPTSLPVHFLAEKRLRDMWDDLKVFLKSHQQIEVQQLFLEVAQNLREQTY</sequence>
<evidence type="ECO:0000313" key="1">
    <source>
        <dbReference type="EMBL" id="CAB5043516.1"/>
    </source>
</evidence>
<gene>
    <name evidence="1" type="ORF">UFOPK4242_01138</name>
</gene>
<protein>
    <submittedName>
        <fullName evidence="1">Unannotated protein</fullName>
    </submittedName>
</protein>
<reference evidence="1" key="1">
    <citation type="submission" date="2020-05" db="EMBL/GenBank/DDBJ databases">
        <authorList>
            <person name="Chiriac C."/>
            <person name="Salcher M."/>
            <person name="Ghai R."/>
            <person name="Kavagutti S V."/>
        </authorList>
    </citation>
    <scope>NUCLEOTIDE SEQUENCE</scope>
</reference>
<dbReference type="EMBL" id="CAFBQC010000072">
    <property type="protein sequence ID" value="CAB5043516.1"/>
    <property type="molecule type" value="Genomic_DNA"/>
</dbReference>
<proteinExistence type="predicted"/>
<organism evidence="1">
    <name type="scientific">freshwater metagenome</name>
    <dbReference type="NCBI Taxonomy" id="449393"/>
    <lineage>
        <taxon>unclassified sequences</taxon>
        <taxon>metagenomes</taxon>
        <taxon>ecological metagenomes</taxon>
    </lineage>
</organism>
<accession>A0A6J7SRE2</accession>
<name>A0A6J7SRE2_9ZZZZ</name>